<accession>A0ABT6FB80</accession>
<evidence type="ECO:0000313" key="7">
    <source>
        <dbReference type="Proteomes" id="UP001216907"/>
    </source>
</evidence>
<gene>
    <name evidence="6" type="ORF">PZE19_13000</name>
</gene>
<evidence type="ECO:0000256" key="1">
    <source>
        <dbReference type="ARBA" id="ARBA00001933"/>
    </source>
</evidence>
<dbReference type="PANTHER" id="PTHR11986:SF79">
    <property type="entry name" value="ACETYLORNITHINE AMINOTRANSFERASE, MITOCHONDRIAL"/>
    <property type="match status" value="1"/>
</dbReference>
<dbReference type="GO" id="GO:0008483">
    <property type="term" value="F:transaminase activity"/>
    <property type="evidence" value="ECO:0007669"/>
    <property type="project" value="UniProtKB-KW"/>
</dbReference>
<organism evidence="6 7">
    <name type="scientific">Paludisphaera mucosa</name>
    <dbReference type="NCBI Taxonomy" id="3030827"/>
    <lineage>
        <taxon>Bacteria</taxon>
        <taxon>Pseudomonadati</taxon>
        <taxon>Planctomycetota</taxon>
        <taxon>Planctomycetia</taxon>
        <taxon>Isosphaerales</taxon>
        <taxon>Isosphaeraceae</taxon>
        <taxon>Paludisphaera</taxon>
    </lineage>
</organism>
<dbReference type="SUPFAM" id="SSF53383">
    <property type="entry name" value="PLP-dependent transferases"/>
    <property type="match status" value="1"/>
</dbReference>
<feature type="region of interest" description="Disordered" evidence="5">
    <location>
        <begin position="1"/>
        <end position="26"/>
    </location>
</feature>
<reference evidence="6 7" key="1">
    <citation type="submission" date="2023-03" db="EMBL/GenBank/DDBJ databases">
        <title>Paludisphaera mucosa sp. nov. a novel planctomycete from northern fen.</title>
        <authorList>
            <person name="Ivanova A."/>
        </authorList>
    </citation>
    <scope>NUCLEOTIDE SEQUENCE [LARGE SCALE GENOMIC DNA]</scope>
    <source>
        <strain evidence="6 7">Pla2</strain>
    </source>
</reference>
<name>A0ABT6FB80_9BACT</name>
<protein>
    <submittedName>
        <fullName evidence="6">Aminotransferase class III-fold pyridoxal phosphate-dependent enzyme</fullName>
    </submittedName>
</protein>
<keyword evidence="4" id="KW-0663">Pyridoxal phosphate</keyword>
<comment type="caution">
    <text evidence="6">The sequence shown here is derived from an EMBL/GenBank/DDBJ whole genome shotgun (WGS) entry which is preliminary data.</text>
</comment>
<dbReference type="PANTHER" id="PTHR11986">
    <property type="entry name" value="AMINOTRANSFERASE CLASS III"/>
    <property type="match status" value="1"/>
</dbReference>
<evidence type="ECO:0000313" key="6">
    <source>
        <dbReference type="EMBL" id="MDG3004699.1"/>
    </source>
</evidence>
<dbReference type="EMBL" id="JARRAG010000002">
    <property type="protein sequence ID" value="MDG3004699.1"/>
    <property type="molecule type" value="Genomic_DNA"/>
</dbReference>
<dbReference type="Gene3D" id="3.40.640.10">
    <property type="entry name" value="Type I PLP-dependent aspartate aminotransferase-like (Major domain)"/>
    <property type="match status" value="1"/>
</dbReference>
<dbReference type="InterPro" id="IPR005814">
    <property type="entry name" value="Aminotrans_3"/>
</dbReference>
<keyword evidence="3" id="KW-0808">Transferase</keyword>
<keyword evidence="2 6" id="KW-0032">Aminotransferase</keyword>
<evidence type="ECO:0000256" key="3">
    <source>
        <dbReference type="ARBA" id="ARBA00022679"/>
    </source>
</evidence>
<comment type="cofactor">
    <cofactor evidence="1">
        <name>pyridoxal 5'-phosphate</name>
        <dbReference type="ChEBI" id="CHEBI:597326"/>
    </cofactor>
</comment>
<dbReference type="RefSeq" id="WP_277861053.1">
    <property type="nucleotide sequence ID" value="NZ_JARRAG010000002.1"/>
</dbReference>
<dbReference type="InterPro" id="IPR050103">
    <property type="entry name" value="Class-III_PLP-dep_AT"/>
</dbReference>
<evidence type="ECO:0000256" key="2">
    <source>
        <dbReference type="ARBA" id="ARBA00022576"/>
    </source>
</evidence>
<dbReference type="Gene3D" id="3.90.1150.10">
    <property type="entry name" value="Aspartate Aminotransferase, domain 1"/>
    <property type="match status" value="1"/>
</dbReference>
<keyword evidence="7" id="KW-1185">Reference proteome</keyword>
<dbReference type="InterPro" id="IPR015422">
    <property type="entry name" value="PyrdxlP-dep_Trfase_small"/>
</dbReference>
<proteinExistence type="predicted"/>
<evidence type="ECO:0000256" key="5">
    <source>
        <dbReference type="SAM" id="MobiDB-lite"/>
    </source>
</evidence>
<evidence type="ECO:0000256" key="4">
    <source>
        <dbReference type="ARBA" id="ARBA00022898"/>
    </source>
</evidence>
<dbReference type="Proteomes" id="UP001216907">
    <property type="component" value="Unassembled WGS sequence"/>
</dbReference>
<dbReference type="InterPro" id="IPR015421">
    <property type="entry name" value="PyrdxlP-dep_Trfase_major"/>
</dbReference>
<dbReference type="InterPro" id="IPR015424">
    <property type="entry name" value="PyrdxlP-dep_Trfase"/>
</dbReference>
<sequence length="712" mass="77461">MQPTSPTLGAPAPIPPRETARPSSSPLETIARILRDREPNFLRCYLNPHVAQACYCLDGLVRETWHVGECQSFLANSLDEALGGAIKLVRYNRPAPAARADGWIVDPEDRLAAFAAEDLPGGDRVEFLPGLRATRGDLGDADLAAPIDLVVLAGDLPAGRADAIREAIRRHAPAVIVCVGRDDLDALRGGPRGWLHEVAPDVVVFDETFTDRAVPFGAFTARRTLFAPWNRLGKGTFHSTTFQPNTISALQFMNVLARRDPEFLAQHAGDLRAVRDDLGRRADAFGRYYNPTLLRLIRAARFETKAVEADGPFVAVDGRRVYDAVGGVACSVRGHNPPRYLEEIEALPSSAEEVESELRDRLRALTGLGNVLPAVSGAGAVENALKLALIARGPRRHVLALKAGFGGKTLLSLAATANPSYKERIGPLHPEVHYVDPFAADARAQVDALLDRHDFAAVQLELIQSVGGVRAVPEDLVRHLDARRRDRGYLLVVDEVQTGMYRTGPFVRSAAMGLEPDLLLLGKAASDMMFPTALTLYSDSLAAELAALGSTTPGVVRRRFGYDLGSRTVLNVLRLGESLDLPRRVADAGEEIARRLREGLGADAGVREVRVFGLLVGIELDATGPLRRRLRRRLGPLYALAMLRHRRFPVLAGICQCEPETLKITPPLDSDPEDVRELCGTIVNVLKRPFLGVLAAGLGRLIPPFPTTKRRP</sequence>
<dbReference type="Pfam" id="PF00202">
    <property type="entry name" value="Aminotran_3"/>
    <property type="match status" value="1"/>
</dbReference>